<dbReference type="EMBL" id="KV924073">
    <property type="protein sequence ID" value="PIO37859.1"/>
    <property type="molecule type" value="Genomic_DNA"/>
</dbReference>
<dbReference type="PANTHER" id="PTHR15836:SF4">
    <property type="entry name" value="PERIPHILIN-1"/>
    <property type="match status" value="1"/>
</dbReference>
<sequence>MADFQTRSVFKEEKQESSNTGDGTQEETFLGKRIRRQDENQFFVNKSVEIPLLGGWADMPSNSIEAAGTSTNRHSEPVVNYGLSHTAQELRKAFILAKKEEIELAFSQDCRTFAYVASTLLKKDPSLEVAVSNALRSTLQDIAGRCVQELSKFIDHYDNIPVDISERLQNSDI</sequence>
<dbReference type="Proteomes" id="UP000228934">
    <property type="component" value="Unassembled WGS sequence"/>
</dbReference>
<keyword evidence="4" id="KW-1185">Reference proteome</keyword>
<gene>
    <name evidence="3" type="ORF">AB205_0106730</name>
</gene>
<dbReference type="PANTHER" id="PTHR15836">
    <property type="entry name" value="PERIPHILIN 1"/>
    <property type="match status" value="1"/>
</dbReference>
<dbReference type="AlphaFoldDB" id="A0A2G9SCI6"/>
<organism evidence="3 4">
    <name type="scientific">Aquarana catesbeiana</name>
    <name type="common">American bullfrog</name>
    <name type="synonym">Rana catesbeiana</name>
    <dbReference type="NCBI Taxonomy" id="8400"/>
    <lineage>
        <taxon>Eukaryota</taxon>
        <taxon>Metazoa</taxon>
        <taxon>Chordata</taxon>
        <taxon>Craniata</taxon>
        <taxon>Vertebrata</taxon>
        <taxon>Euteleostomi</taxon>
        <taxon>Amphibia</taxon>
        <taxon>Batrachia</taxon>
        <taxon>Anura</taxon>
        <taxon>Neobatrachia</taxon>
        <taxon>Ranoidea</taxon>
        <taxon>Ranidae</taxon>
        <taxon>Aquarana</taxon>
    </lineage>
</organism>
<accession>A0A2G9SCI6</accession>
<feature type="compositionally biased region" description="Polar residues" evidence="1">
    <location>
        <begin position="17"/>
        <end position="27"/>
    </location>
</feature>
<dbReference type="InterPro" id="IPR028851">
    <property type="entry name" value="Pphln1"/>
</dbReference>
<reference evidence="4" key="1">
    <citation type="journal article" date="2017" name="Nat. Commun.">
        <title>The North American bullfrog draft genome provides insight into hormonal regulation of long noncoding RNA.</title>
        <authorList>
            <person name="Hammond S.A."/>
            <person name="Warren R.L."/>
            <person name="Vandervalk B.P."/>
            <person name="Kucuk E."/>
            <person name="Khan H."/>
            <person name="Gibb E.A."/>
            <person name="Pandoh P."/>
            <person name="Kirk H."/>
            <person name="Zhao Y."/>
            <person name="Jones M."/>
            <person name="Mungall A.J."/>
            <person name="Coope R."/>
            <person name="Pleasance S."/>
            <person name="Moore R.A."/>
            <person name="Holt R.A."/>
            <person name="Round J.M."/>
            <person name="Ohora S."/>
            <person name="Walle B.V."/>
            <person name="Veldhoen N."/>
            <person name="Helbing C.C."/>
            <person name="Birol I."/>
        </authorList>
    </citation>
    <scope>NUCLEOTIDE SEQUENCE [LARGE SCALE GENOMIC DNA]</scope>
</reference>
<dbReference type="InterPro" id="IPR057603">
    <property type="entry name" value="Periphilin-1_C"/>
</dbReference>
<dbReference type="GO" id="GO:0005654">
    <property type="term" value="C:nucleoplasm"/>
    <property type="evidence" value="ECO:0007669"/>
    <property type="project" value="TreeGrafter"/>
</dbReference>
<dbReference type="GO" id="GO:0097355">
    <property type="term" value="P:protein localization to heterochromatin"/>
    <property type="evidence" value="ECO:0007669"/>
    <property type="project" value="TreeGrafter"/>
</dbReference>
<feature type="region of interest" description="Disordered" evidence="1">
    <location>
        <begin position="1"/>
        <end position="30"/>
    </location>
</feature>
<evidence type="ECO:0000313" key="3">
    <source>
        <dbReference type="EMBL" id="PIO37859.1"/>
    </source>
</evidence>
<dbReference type="OrthoDB" id="9398238at2759"/>
<protein>
    <recommendedName>
        <fullName evidence="2">Periphilin-1 C-terminal domain-containing protein</fullName>
    </recommendedName>
</protein>
<dbReference type="GO" id="GO:0045814">
    <property type="term" value="P:negative regulation of gene expression, epigenetic"/>
    <property type="evidence" value="ECO:0007669"/>
    <property type="project" value="TreeGrafter"/>
</dbReference>
<evidence type="ECO:0000259" key="2">
    <source>
        <dbReference type="Pfam" id="PF25234"/>
    </source>
</evidence>
<evidence type="ECO:0000256" key="1">
    <source>
        <dbReference type="SAM" id="MobiDB-lite"/>
    </source>
</evidence>
<dbReference type="GO" id="GO:0045892">
    <property type="term" value="P:negative regulation of DNA-templated transcription"/>
    <property type="evidence" value="ECO:0007669"/>
    <property type="project" value="InterPro"/>
</dbReference>
<dbReference type="Pfam" id="PF25234">
    <property type="entry name" value="Periphilin_C"/>
    <property type="match status" value="1"/>
</dbReference>
<evidence type="ECO:0000313" key="4">
    <source>
        <dbReference type="Proteomes" id="UP000228934"/>
    </source>
</evidence>
<dbReference type="CDD" id="cd22896">
    <property type="entry name" value="periphilin-like"/>
    <property type="match status" value="1"/>
</dbReference>
<proteinExistence type="predicted"/>
<name>A0A2G9SCI6_AQUCT</name>
<feature type="domain" description="Periphilin-1 C-terminal" evidence="2">
    <location>
        <begin position="85"/>
        <end position="159"/>
    </location>
</feature>